<gene>
    <name evidence="1" type="ORF">CCS01_04095</name>
</gene>
<dbReference type="AlphaFoldDB" id="A0A2S6NM42"/>
<reference evidence="1 2" key="1">
    <citation type="journal article" date="2018" name="Arch. Microbiol.">
        <title>New insights into the metabolic potential of the phototrophic purple bacterium Rhodopila globiformis DSM 161(T) from its draft genome sequence and evidence for a vanadium-dependent nitrogenase.</title>
        <authorList>
            <person name="Imhoff J.F."/>
            <person name="Rahn T."/>
            <person name="Kunzel S."/>
            <person name="Neulinger S.C."/>
        </authorList>
    </citation>
    <scope>NUCLEOTIDE SEQUENCE [LARGE SCALE GENOMIC DNA]</scope>
    <source>
        <strain evidence="1 2">DSM 161</strain>
    </source>
</reference>
<dbReference type="Gene3D" id="1.20.1290.10">
    <property type="entry name" value="AhpD-like"/>
    <property type="match status" value="1"/>
</dbReference>
<dbReference type="Proteomes" id="UP000239724">
    <property type="component" value="Unassembled WGS sequence"/>
</dbReference>
<sequence>MAQTTQIRCKKDDAMARIPVLHENDPATPADAKAFLEEAAQSRGQLVNIYRAMANRPEAGQAFLTLAHTVYRGRTTLAPKHAELAYLTATVVNNCFY</sequence>
<comment type="caution">
    <text evidence="1">The sequence shown here is derived from an EMBL/GenBank/DDBJ whole genome shotgun (WGS) entry which is preliminary data.</text>
</comment>
<evidence type="ECO:0000313" key="2">
    <source>
        <dbReference type="Proteomes" id="UP000239724"/>
    </source>
</evidence>
<accession>A0A2S6NM42</accession>
<protein>
    <recommendedName>
        <fullName evidence="3">Carboxymuconolactone decarboxylase-like domain-containing protein</fullName>
    </recommendedName>
</protein>
<keyword evidence="2" id="KW-1185">Reference proteome</keyword>
<proteinExistence type="predicted"/>
<evidence type="ECO:0000313" key="1">
    <source>
        <dbReference type="EMBL" id="PPQ36866.1"/>
    </source>
</evidence>
<name>A0A2S6NM42_RHOGL</name>
<organism evidence="1 2">
    <name type="scientific">Rhodopila globiformis</name>
    <name type="common">Rhodopseudomonas globiformis</name>
    <dbReference type="NCBI Taxonomy" id="1071"/>
    <lineage>
        <taxon>Bacteria</taxon>
        <taxon>Pseudomonadati</taxon>
        <taxon>Pseudomonadota</taxon>
        <taxon>Alphaproteobacteria</taxon>
        <taxon>Acetobacterales</taxon>
        <taxon>Acetobacteraceae</taxon>
        <taxon>Rhodopila</taxon>
    </lineage>
</organism>
<evidence type="ECO:0008006" key="3">
    <source>
        <dbReference type="Google" id="ProtNLM"/>
    </source>
</evidence>
<dbReference type="InterPro" id="IPR029032">
    <property type="entry name" value="AhpD-like"/>
</dbReference>
<dbReference type="EMBL" id="NHRY01000053">
    <property type="protein sequence ID" value="PPQ36866.1"/>
    <property type="molecule type" value="Genomic_DNA"/>
</dbReference>
<dbReference type="SUPFAM" id="SSF69118">
    <property type="entry name" value="AhpD-like"/>
    <property type="match status" value="1"/>
</dbReference>